<dbReference type="InterPro" id="IPR018187">
    <property type="entry name" value="Asp/Glu_racemase_AS_1"/>
</dbReference>
<dbReference type="Proteomes" id="UP000050378">
    <property type="component" value="Unassembled WGS sequence"/>
</dbReference>
<evidence type="ECO:0000259" key="2">
    <source>
        <dbReference type="Pfam" id="PF20157"/>
    </source>
</evidence>
<feature type="domain" description="Glycosyltransferase Maf N-terminal" evidence="2">
    <location>
        <begin position="37"/>
        <end position="270"/>
    </location>
</feature>
<dbReference type="PANTHER" id="PTHR41786">
    <property type="entry name" value="MOTILITY ACCESSORY FACTOR MAF"/>
    <property type="match status" value="1"/>
</dbReference>
<dbReference type="InterPro" id="IPR045376">
    <property type="entry name" value="Maf_N"/>
</dbReference>
<name>A0A0P7E0E4_9GAMM</name>
<dbReference type="AlphaFoldDB" id="A0A0P7E0E4"/>
<gene>
    <name evidence="3" type="ORF">AOG27_12205</name>
</gene>
<comment type="caution">
    <text evidence="3">The sequence shown here is derived from an EMBL/GenBank/DDBJ whole genome shotgun (WGS) entry which is preliminary data.</text>
</comment>
<feature type="domain" description="6-hydroxymethylpterin diphosphokinase MptE-like" evidence="1">
    <location>
        <begin position="299"/>
        <end position="464"/>
    </location>
</feature>
<protein>
    <submittedName>
        <fullName evidence="3">Maf protein</fullName>
    </submittedName>
</protein>
<dbReference type="InterPro" id="IPR002826">
    <property type="entry name" value="MptE-like"/>
</dbReference>
<reference evidence="3 4" key="1">
    <citation type="submission" date="2015-09" db="EMBL/GenBank/DDBJ databases">
        <title>Draft Genome Sequence of Pseudoalteromonas lipolytica UCD-48B.</title>
        <authorList>
            <person name="Krusor M."/>
            <person name="Coil D.A."/>
            <person name="Lang J.M."/>
            <person name="Eisen J.A."/>
            <person name="Alexiev A."/>
        </authorList>
    </citation>
    <scope>NUCLEOTIDE SEQUENCE [LARGE SCALE GENOMIC DNA]</scope>
    <source>
        <strain evidence="3 4">UCD-48B</strain>
    </source>
</reference>
<dbReference type="STRING" id="570156.AOG27_12205"/>
<dbReference type="RefSeq" id="WP_054553293.1">
    <property type="nucleotide sequence ID" value="NZ_LJTC01000007.1"/>
</dbReference>
<organism evidence="3 4">
    <name type="scientific">Pseudoalteromonas lipolytica</name>
    <dbReference type="NCBI Taxonomy" id="570156"/>
    <lineage>
        <taxon>Bacteria</taxon>
        <taxon>Pseudomonadati</taxon>
        <taxon>Pseudomonadota</taxon>
        <taxon>Gammaproteobacteria</taxon>
        <taxon>Alteromonadales</taxon>
        <taxon>Pseudoalteromonadaceae</taxon>
        <taxon>Pseudoalteromonas</taxon>
    </lineage>
</organism>
<evidence type="ECO:0000259" key="1">
    <source>
        <dbReference type="Pfam" id="PF01973"/>
    </source>
</evidence>
<dbReference type="PATRIC" id="fig|570156.3.peg.3528"/>
<proteinExistence type="predicted"/>
<dbReference type="EMBL" id="LJTC01000007">
    <property type="protein sequence ID" value="KPM83394.1"/>
    <property type="molecule type" value="Genomic_DNA"/>
</dbReference>
<evidence type="ECO:0000313" key="4">
    <source>
        <dbReference type="Proteomes" id="UP000050378"/>
    </source>
</evidence>
<dbReference type="PROSITE" id="PS00923">
    <property type="entry name" value="ASP_GLU_RACEMASE_1"/>
    <property type="match status" value="1"/>
</dbReference>
<dbReference type="PANTHER" id="PTHR41786:SF1">
    <property type="entry name" value="6-HYDROXYMETHYLPTERIN DIPHOSPHOKINASE MPTE-LIKE DOMAIN-CONTAINING PROTEIN"/>
    <property type="match status" value="1"/>
</dbReference>
<sequence>MSELSQQQQIEEIEAQLENISNKDRQESLFAEQANERFETNIKAFQKYFPEIAEKFLSHQPSDKFKLFLNENGTANFVDYDTGVPLYGEDPLAQSKSQIEQMFLNPIVGKVDHSRVEFLKNETNFVHIDLMKSIGRVYNEASRNLEDNKKIDERIPSAIIFGVGLGYYLNHFFDDFVADYISIFEPNEDYFFASLFTFDWLSFLKKVDDSGSFLYFAIGVSESEMYEALHDRANQIGAFSVASALFFQHYPSEAVNRLIAEFKGNFHQFFMGWGFFDDALLSIAHTVENSHKPVNLLKPENKISPDFNQFPIFIVANGPSLDKDIEVIKKYQKDVIVVACNSATTSLLNHGIVPDFHVALERTKATEDFLVAFVPEQTRQEINLLVLNVMYPGVLDLFGWCGVALKGNEAGTSLFHITEYLKNNRITTTIGFSNPLVGNTALSFFGSMEFKNIYLFGADNGYKDPNHHHSKGSYYYSGEGKTIHAPLKMGGELVVPGNFGGEVITDHFMHTGKVQMERFLESKLGTGLNCYNCSDGTAIKGSMPLLSEDIFIESTNVSKHEVINFIKAEPFKSLEQNINLEEFLDFNEFEQLCNVMAEILDSEINNRSDALQQLLKSLRYLFSFKNHPRFTHLYLLLEGESLYVTSVLISLLYNFGDDKEIIPYYQEAKELWKDFILEAPNQYRTRWNVLSDYSFDYSKPSV</sequence>
<evidence type="ECO:0000313" key="3">
    <source>
        <dbReference type="EMBL" id="KPM83394.1"/>
    </source>
</evidence>
<accession>A0A0P7E0E4</accession>
<dbReference type="OrthoDB" id="7254531at2"/>
<dbReference type="Pfam" id="PF01973">
    <property type="entry name" value="MptE-like"/>
    <property type="match status" value="1"/>
</dbReference>
<dbReference type="Pfam" id="PF20157">
    <property type="entry name" value="Maf_flag10_N"/>
    <property type="match status" value="1"/>
</dbReference>